<dbReference type="Proteomes" id="UP000324222">
    <property type="component" value="Unassembled WGS sequence"/>
</dbReference>
<protein>
    <submittedName>
        <fullName evidence="1">Uncharacterized protein</fullName>
    </submittedName>
</protein>
<sequence length="87" mass="9636">MWCPASLPEPRVGAFRASEAVVPKLFPEYRLKVPYIPCVPTSSRRDQFQQTSINHLAYIQKVALACAALTVTLSSVVYSVNKTLPVD</sequence>
<name>A0A5B7H5L1_PORTR</name>
<accession>A0A5B7H5L1</accession>
<dbReference type="EMBL" id="VSRR010023069">
    <property type="protein sequence ID" value="MPC65216.1"/>
    <property type="molecule type" value="Genomic_DNA"/>
</dbReference>
<gene>
    <name evidence="1" type="ORF">E2C01_059348</name>
</gene>
<comment type="caution">
    <text evidence="1">The sequence shown here is derived from an EMBL/GenBank/DDBJ whole genome shotgun (WGS) entry which is preliminary data.</text>
</comment>
<organism evidence="1 2">
    <name type="scientific">Portunus trituberculatus</name>
    <name type="common">Swimming crab</name>
    <name type="synonym">Neptunus trituberculatus</name>
    <dbReference type="NCBI Taxonomy" id="210409"/>
    <lineage>
        <taxon>Eukaryota</taxon>
        <taxon>Metazoa</taxon>
        <taxon>Ecdysozoa</taxon>
        <taxon>Arthropoda</taxon>
        <taxon>Crustacea</taxon>
        <taxon>Multicrustacea</taxon>
        <taxon>Malacostraca</taxon>
        <taxon>Eumalacostraca</taxon>
        <taxon>Eucarida</taxon>
        <taxon>Decapoda</taxon>
        <taxon>Pleocyemata</taxon>
        <taxon>Brachyura</taxon>
        <taxon>Eubrachyura</taxon>
        <taxon>Portunoidea</taxon>
        <taxon>Portunidae</taxon>
        <taxon>Portuninae</taxon>
        <taxon>Portunus</taxon>
    </lineage>
</organism>
<reference evidence="1 2" key="1">
    <citation type="submission" date="2019-05" db="EMBL/GenBank/DDBJ databases">
        <title>Another draft genome of Portunus trituberculatus and its Hox gene families provides insights of decapod evolution.</title>
        <authorList>
            <person name="Jeong J.-H."/>
            <person name="Song I."/>
            <person name="Kim S."/>
            <person name="Choi T."/>
            <person name="Kim D."/>
            <person name="Ryu S."/>
            <person name="Kim W."/>
        </authorList>
    </citation>
    <scope>NUCLEOTIDE SEQUENCE [LARGE SCALE GENOMIC DNA]</scope>
    <source>
        <tissue evidence="1">Muscle</tissue>
    </source>
</reference>
<evidence type="ECO:0000313" key="2">
    <source>
        <dbReference type="Proteomes" id="UP000324222"/>
    </source>
</evidence>
<evidence type="ECO:0000313" key="1">
    <source>
        <dbReference type="EMBL" id="MPC65216.1"/>
    </source>
</evidence>
<dbReference type="AlphaFoldDB" id="A0A5B7H5L1"/>
<proteinExistence type="predicted"/>
<keyword evidence="2" id="KW-1185">Reference proteome</keyword>